<sequence>MSKLDEFLAGERLDDVALFLTHEYLDAEGKIANYGEAVDNGVVLVVDGDDGRGMFASGTGMDAMDFAQGAMGNRGEIDADLGGGDCPDADADENHNVKFIFAFAEEQNEEVGGLYEEGDVIHAYAQCECGTAYSERWVVGEK</sequence>
<dbReference type="RefSeq" id="WP_089699039.1">
    <property type="nucleotide sequence ID" value="NZ_FNHL01000004.1"/>
</dbReference>
<protein>
    <submittedName>
        <fullName evidence="1">Uncharacterized protein</fullName>
    </submittedName>
</protein>
<evidence type="ECO:0000313" key="2">
    <source>
        <dbReference type="Proteomes" id="UP000199451"/>
    </source>
</evidence>
<dbReference type="Pfam" id="PF19123">
    <property type="entry name" value="DUF5807"/>
    <property type="match status" value="1"/>
</dbReference>
<gene>
    <name evidence="1" type="ORF">SAMN04487949_3222</name>
</gene>
<dbReference type="AlphaFoldDB" id="A0A1G9Y373"/>
<dbReference type="OrthoDB" id="300179at2157"/>
<reference evidence="2" key="1">
    <citation type="submission" date="2016-10" db="EMBL/GenBank/DDBJ databases">
        <authorList>
            <person name="Varghese N."/>
            <person name="Submissions S."/>
        </authorList>
    </citation>
    <scope>NUCLEOTIDE SEQUENCE [LARGE SCALE GENOMIC DNA]</scope>
    <source>
        <strain evidence="2">CGMCC 1.10119</strain>
    </source>
</reference>
<keyword evidence="2" id="KW-1185">Reference proteome</keyword>
<name>A0A1G9Y373_9EURY</name>
<dbReference type="Proteomes" id="UP000199451">
    <property type="component" value="Unassembled WGS sequence"/>
</dbReference>
<dbReference type="InterPro" id="IPR043830">
    <property type="entry name" value="DUF5807"/>
</dbReference>
<proteinExistence type="predicted"/>
<dbReference type="EMBL" id="FNHL01000004">
    <property type="protein sequence ID" value="SDN02885.1"/>
    <property type="molecule type" value="Genomic_DNA"/>
</dbReference>
<evidence type="ECO:0000313" key="1">
    <source>
        <dbReference type="EMBL" id="SDN02885.1"/>
    </source>
</evidence>
<organism evidence="1 2">
    <name type="scientific">Halogranum gelatinilyticum</name>
    <dbReference type="NCBI Taxonomy" id="660521"/>
    <lineage>
        <taxon>Archaea</taxon>
        <taxon>Methanobacteriati</taxon>
        <taxon>Methanobacteriota</taxon>
        <taxon>Stenosarchaea group</taxon>
        <taxon>Halobacteria</taxon>
        <taxon>Halobacteriales</taxon>
        <taxon>Haloferacaceae</taxon>
    </lineage>
</organism>
<accession>A0A1G9Y373</accession>